<name>A0A165I661_EXIGL</name>
<dbReference type="OrthoDB" id="1668230at2759"/>
<organism evidence="2 3">
    <name type="scientific">Exidia glandulosa HHB12029</name>
    <dbReference type="NCBI Taxonomy" id="1314781"/>
    <lineage>
        <taxon>Eukaryota</taxon>
        <taxon>Fungi</taxon>
        <taxon>Dikarya</taxon>
        <taxon>Basidiomycota</taxon>
        <taxon>Agaricomycotina</taxon>
        <taxon>Agaricomycetes</taxon>
        <taxon>Auriculariales</taxon>
        <taxon>Exidiaceae</taxon>
        <taxon>Exidia</taxon>
    </lineage>
</organism>
<evidence type="ECO:0000313" key="2">
    <source>
        <dbReference type="EMBL" id="KZV92955.1"/>
    </source>
</evidence>
<dbReference type="InterPro" id="IPR000719">
    <property type="entry name" value="Prot_kinase_dom"/>
</dbReference>
<accession>A0A165I661</accession>
<evidence type="ECO:0000313" key="3">
    <source>
        <dbReference type="Proteomes" id="UP000077266"/>
    </source>
</evidence>
<dbReference type="Gene3D" id="1.10.510.10">
    <property type="entry name" value="Transferase(Phosphotransferase) domain 1"/>
    <property type="match status" value="1"/>
</dbReference>
<dbReference type="InterPro" id="IPR011009">
    <property type="entry name" value="Kinase-like_dom_sf"/>
</dbReference>
<feature type="domain" description="Protein kinase" evidence="1">
    <location>
        <begin position="1"/>
        <end position="117"/>
    </location>
</feature>
<dbReference type="PANTHER" id="PTHR48011:SF64">
    <property type="entry name" value="MITOGEN-ACTIVATED PROTEIN KINASE KINASE KINASE 3-LIKE"/>
    <property type="match status" value="1"/>
</dbReference>
<sequence>MFTTRLDICVILAVHGKGITHGDIKSVCSMYPVVRSLTRLQANIFLHNGVALLGDFGYSVQRSQHSVLSTSACLGTQRFFAPESIEPNAHRTPEADIWALGCVIIEVRRRASLVPTY</sequence>
<dbReference type="Pfam" id="PF00069">
    <property type="entry name" value="Pkinase"/>
    <property type="match status" value="1"/>
</dbReference>
<dbReference type="SUPFAM" id="SSF56112">
    <property type="entry name" value="Protein kinase-like (PK-like)"/>
    <property type="match status" value="1"/>
</dbReference>
<dbReference type="GO" id="GO:0007165">
    <property type="term" value="P:signal transduction"/>
    <property type="evidence" value="ECO:0007669"/>
    <property type="project" value="TreeGrafter"/>
</dbReference>
<dbReference type="GO" id="GO:0004672">
    <property type="term" value="F:protein kinase activity"/>
    <property type="evidence" value="ECO:0007669"/>
    <property type="project" value="InterPro"/>
</dbReference>
<proteinExistence type="predicted"/>
<reference evidence="2 3" key="1">
    <citation type="journal article" date="2016" name="Mol. Biol. Evol.">
        <title>Comparative Genomics of Early-Diverging Mushroom-Forming Fungi Provides Insights into the Origins of Lignocellulose Decay Capabilities.</title>
        <authorList>
            <person name="Nagy L.G."/>
            <person name="Riley R."/>
            <person name="Tritt A."/>
            <person name="Adam C."/>
            <person name="Daum C."/>
            <person name="Floudas D."/>
            <person name="Sun H."/>
            <person name="Yadav J.S."/>
            <person name="Pangilinan J."/>
            <person name="Larsson K.H."/>
            <person name="Matsuura K."/>
            <person name="Barry K."/>
            <person name="Labutti K."/>
            <person name="Kuo R."/>
            <person name="Ohm R.A."/>
            <person name="Bhattacharya S.S."/>
            <person name="Shirouzu T."/>
            <person name="Yoshinaga Y."/>
            <person name="Martin F.M."/>
            <person name="Grigoriev I.V."/>
            <person name="Hibbett D.S."/>
        </authorList>
    </citation>
    <scope>NUCLEOTIDE SEQUENCE [LARGE SCALE GENOMIC DNA]</scope>
    <source>
        <strain evidence="2 3">HHB12029</strain>
    </source>
</reference>
<dbReference type="Proteomes" id="UP000077266">
    <property type="component" value="Unassembled WGS sequence"/>
</dbReference>
<dbReference type="GO" id="GO:0005524">
    <property type="term" value="F:ATP binding"/>
    <property type="evidence" value="ECO:0007669"/>
    <property type="project" value="InterPro"/>
</dbReference>
<dbReference type="InParanoid" id="A0A165I661"/>
<dbReference type="PANTHER" id="PTHR48011">
    <property type="entry name" value="CCR4-NOT TRANSCRIPTIONAL COMPLEX SUBUNIT CAF120-RELATED"/>
    <property type="match status" value="1"/>
</dbReference>
<dbReference type="PROSITE" id="PS50011">
    <property type="entry name" value="PROTEIN_KINASE_DOM"/>
    <property type="match status" value="1"/>
</dbReference>
<dbReference type="EMBL" id="KV425998">
    <property type="protein sequence ID" value="KZV92955.1"/>
    <property type="molecule type" value="Genomic_DNA"/>
</dbReference>
<gene>
    <name evidence="2" type="ORF">EXIGLDRAFT_717718</name>
</gene>
<dbReference type="STRING" id="1314781.A0A165I661"/>
<protein>
    <recommendedName>
        <fullName evidence="1">Protein kinase domain-containing protein</fullName>
    </recommendedName>
</protein>
<keyword evidence="3" id="KW-1185">Reference proteome</keyword>
<evidence type="ECO:0000259" key="1">
    <source>
        <dbReference type="PROSITE" id="PS50011"/>
    </source>
</evidence>
<dbReference type="InterPro" id="IPR052751">
    <property type="entry name" value="Plant_MAPKKK"/>
</dbReference>
<dbReference type="AlphaFoldDB" id="A0A165I661"/>